<organism evidence="4 5">
    <name type="scientific">Aureimonas endophytica</name>
    <dbReference type="NCBI Taxonomy" id="2027858"/>
    <lineage>
        <taxon>Bacteria</taxon>
        <taxon>Pseudomonadati</taxon>
        <taxon>Pseudomonadota</taxon>
        <taxon>Alphaproteobacteria</taxon>
        <taxon>Hyphomicrobiales</taxon>
        <taxon>Aurantimonadaceae</taxon>
        <taxon>Aureimonas</taxon>
    </lineage>
</organism>
<dbReference type="PANTHER" id="PTHR10091:SF0">
    <property type="entry name" value="GALACTOSE MUTAROTASE"/>
    <property type="match status" value="1"/>
</dbReference>
<dbReference type="InterPro" id="IPR014718">
    <property type="entry name" value="GH-type_carb-bd"/>
</dbReference>
<keyword evidence="3" id="KW-0119">Carbohydrate metabolism</keyword>
<dbReference type="EMBL" id="BMIQ01000007">
    <property type="protein sequence ID" value="GGE17203.1"/>
    <property type="molecule type" value="Genomic_DNA"/>
</dbReference>
<dbReference type="CDD" id="cd09019">
    <property type="entry name" value="galactose_mutarotase_like"/>
    <property type="match status" value="1"/>
</dbReference>
<dbReference type="PANTHER" id="PTHR10091">
    <property type="entry name" value="ALDOSE-1-EPIMERASE"/>
    <property type="match status" value="1"/>
</dbReference>
<dbReference type="AlphaFoldDB" id="A0A916ZWS0"/>
<name>A0A916ZWS0_9HYPH</name>
<dbReference type="InterPro" id="IPR047215">
    <property type="entry name" value="Galactose_mutarotase-like"/>
</dbReference>
<keyword evidence="5" id="KW-1185">Reference proteome</keyword>
<sequence length="319" mass="34328">MGASIRLQSSALSVEILPAGASIRSVHFDGVDFPLVVGAEDREFYGPANKPFLGATIGRNANRIAGGRLPISGETRQLSLNEPPNHLHGGATGAWARNWEIDSMSSTDAALSLTLPDGADGYPGIANLVAIFAAEDDMLTIVYEGEVTAPCPINMTSHLYFNLSGEAETRDHCVEIAADHYLPVDATLIPTGEIAAVEGTEFDFRNGRVIGRGPAVLDHNFCLSGERSWTPRPAARLFCEASGLSVEIATTECGLQVYDGNMLDGTVTGLDGRPLGRYGAIAIEPQNWPDAPHHDRFPSTILRPGERYRHESVYRFVRG</sequence>
<reference evidence="4" key="1">
    <citation type="journal article" date="2014" name="Int. J. Syst. Evol. Microbiol.">
        <title>Complete genome sequence of Corynebacterium casei LMG S-19264T (=DSM 44701T), isolated from a smear-ripened cheese.</title>
        <authorList>
            <consortium name="US DOE Joint Genome Institute (JGI-PGF)"/>
            <person name="Walter F."/>
            <person name="Albersmeier A."/>
            <person name="Kalinowski J."/>
            <person name="Ruckert C."/>
        </authorList>
    </citation>
    <scope>NUCLEOTIDE SEQUENCE</scope>
    <source>
        <strain evidence="4">CGMCC 1.15367</strain>
    </source>
</reference>
<evidence type="ECO:0000256" key="2">
    <source>
        <dbReference type="ARBA" id="ARBA00023235"/>
    </source>
</evidence>
<dbReference type="RefSeq" id="WP_188911662.1">
    <property type="nucleotide sequence ID" value="NZ_BMIQ01000007.1"/>
</dbReference>
<reference evidence="4" key="2">
    <citation type="submission" date="2020-09" db="EMBL/GenBank/DDBJ databases">
        <authorList>
            <person name="Sun Q."/>
            <person name="Zhou Y."/>
        </authorList>
    </citation>
    <scope>NUCLEOTIDE SEQUENCE</scope>
    <source>
        <strain evidence="4">CGMCC 1.15367</strain>
    </source>
</reference>
<keyword evidence="2" id="KW-0413">Isomerase</keyword>
<accession>A0A916ZWS0</accession>
<dbReference type="GO" id="GO:0030246">
    <property type="term" value="F:carbohydrate binding"/>
    <property type="evidence" value="ECO:0007669"/>
    <property type="project" value="InterPro"/>
</dbReference>
<protein>
    <submittedName>
        <fullName evidence="4">Aldose 1-epimerase</fullName>
    </submittedName>
</protein>
<comment type="caution">
    <text evidence="4">The sequence shown here is derived from an EMBL/GenBank/DDBJ whole genome shotgun (WGS) entry which is preliminary data.</text>
</comment>
<dbReference type="InterPro" id="IPR011013">
    <property type="entry name" value="Gal_mutarotase_sf_dom"/>
</dbReference>
<gene>
    <name evidence="4" type="primary">galM</name>
    <name evidence="4" type="ORF">GCM10011390_40390</name>
</gene>
<dbReference type="Proteomes" id="UP000644699">
    <property type="component" value="Unassembled WGS sequence"/>
</dbReference>
<dbReference type="GO" id="GO:0006006">
    <property type="term" value="P:glucose metabolic process"/>
    <property type="evidence" value="ECO:0007669"/>
    <property type="project" value="TreeGrafter"/>
</dbReference>
<proteinExistence type="inferred from homology"/>
<dbReference type="InterPro" id="IPR008183">
    <property type="entry name" value="Aldose_1/G6P_1-epimerase"/>
</dbReference>
<evidence type="ECO:0000256" key="3">
    <source>
        <dbReference type="ARBA" id="ARBA00023277"/>
    </source>
</evidence>
<comment type="similarity">
    <text evidence="1">Belongs to the aldose epimerase family.</text>
</comment>
<dbReference type="GO" id="GO:0033499">
    <property type="term" value="P:galactose catabolic process via UDP-galactose, Leloir pathway"/>
    <property type="evidence" value="ECO:0007669"/>
    <property type="project" value="TreeGrafter"/>
</dbReference>
<evidence type="ECO:0000256" key="1">
    <source>
        <dbReference type="ARBA" id="ARBA00006206"/>
    </source>
</evidence>
<dbReference type="Pfam" id="PF01263">
    <property type="entry name" value="Aldose_epim"/>
    <property type="match status" value="1"/>
</dbReference>
<dbReference type="SUPFAM" id="SSF74650">
    <property type="entry name" value="Galactose mutarotase-like"/>
    <property type="match status" value="1"/>
</dbReference>
<dbReference type="GO" id="GO:0004034">
    <property type="term" value="F:aldose 1-epimerase activity"/>
    <property type="evidence" value="ECO:0007669"/>
    <property type="project" value="TreeGrafter"/>
</dbReference>
<evidence type="ECO:0000313" key="4">
    <source>
        <dbReference type="EMBL" id="GGE17203.1"/>
    </source>
</evidence>
<evidence type="ECO:0000313" key="5">
    <source>
        <dbReference type="Proteomes" id="UP000644699"/>
    </source>
</evidence>
<dbReference type="Gene3D" id="2.70.98.10">
    <property type="match status" value="1"/>
</dbReference>